<proteinExistence type="predicted"/>
<keyword evidence="2" id="KW-1185">Reference proteome</keyword>
<evidence type="ECO:0000313" key="2">
    <source>
        <dbReference type="Proteomes" id="UP001084650"/>
    </source>
</evidence>
<name>A0ABT4H920_MYCIR</name>
<gene>
    <name evidence="1" type="ORF">OY187_01335</name>
</gene>
<organism evidence="1 2">
    <name type="scientific">Mycolicibacterium iranicum</name>
    <name type="common">Mycobacterium iranicum</name>
    <dbReference type="NCBI Taxonomy" id="912594"/>
    <lineage>
        <taxon>Bacteria</taxon>
        <taxon>Bacillati</taxon>
        <taxon>Actinomycetota</taxon>
        <taxon>Actinomycetes</taxon>
        <taxon>Mycobacteriales</taxon>
        <taxon>Mycobacteriaceae</taxon>
        <taxon>Mycolicibacterium</taxon>
    </lineage>
</organism>
<sequence>MADQENAAPRRFYLLYRKASGYVAVKDCFSGEQHFAVRRRVILWQIVQLINFTRWRPSETANCRP</sequence>
<dbReference type="Proteomes" id="UP001084650">
    <property type="component" value="Unassembled WGS sequence"/>
</dbReference>
<evidence type="ECO:0000313" key="1">
    <source>
        <dbReference type="EMBL" id="MCZ0726676.1"/>
    </source>
</evidence>
<accession>A0ABT4H920</accession>
<dbReference type="RefSeq" id="WP_268785080.1">
    <property type="nucleotide sequence ID" value="NZ_JAPQYE010000001.1"/>
</dbReference>
<comment type="caution">
    <text evidence="1">The sequence shown here is derived from an EMBL/GenBank/DDBJ whole genome shotgun (WGS) entry which is preliminary data.</text>
</comment>
<protein>
    <submittedName>
        <fullName evidence="1">Uncharacterized protein</fullName>
    </submittedName>
</protein>
<reference evidence="1" key="1">
    <citation type="submission" date="2022-12" db="EMBL/GenBank/DDBJ databases">
        <title>Whole genome sequence of Mycolicibacterium iranicum strain SBH312.</title>
        <authorList>
            <person name="Jani J."/>
            <person name="Arifin Mustapha Z."/>
            <person name="Ahmed K."/>
            <person name="Kai Ling C."/>
        </authorList>
    </citation>
    <scope>NUCLEOTIDE SEQUENCE</scope>
    <source>
        <strain evidence="1">SBH312</strain>
    </source>
</reference>
<dbReference type="EMBL" id="JAPQYE010000001">
    <property type="protein sequence ID" value="MCZ0726676.1"/>
    <property type="molecule type" value="Genomic_DNA"/>
</dbReference>